<dbReference type="Proteomes" id="UP001169862">
    <property type="component" value="Unassembled WGS sequence"/>
</dbReference>
<dbReference type="EMBL" id="JAUOPG010000016">
    <property type="protein sequence ID" value="MDO6455341.1"/>
    <property type="molecule type" value="Genomic_DNA"/>
</dbReference>
<organism evidence="2 3">
    <name type="scientific">Neptunomonas phycophila</name>
    <dbReference type="NCBI Taxonomy" id="1572645"/>
    <lineage>
        <taxon>Bacteria</taxon>
        <taxon>Pseudomonadati</taxon>
        <taxon>Pseudomonadota</taxon>
        <taxon>Gammaproteobacteria</taxon>
        <taxon>Oceanospirillales</taxon>
        <taxon>Oceanospirillaceae</taxon>
        <taxon>Neptunomonas</taxon>
    </lineage>
</organism>
<evidence type="ECO:0000256" key="1">
    <source>
        <dbReference type="SAM" id="SignalP"/>
    </source>
</evidence>
<feature type="chain" id="PRO_5043958920" description="Chalcone isomerase domain-containing protein" evidence="1">
    <location>
        <begin position="20"/>
        <end position="172"/>
    </location>
</feature>
<sequence>MLNKLIAALLVSCSLSAFAEVNFVKNEENYQVTAEQSVILDGTAVAHWKRTALDDDITYALQLYLIVETDPFATELNQLLDGEKVKEAVVINLNYLDFSDGRLDAIREIFGEDEYEVISQKVGTYTKEGRFEIAKFMTVMECNHRDYYADFSSFKPTKLDIPSNLKLLEEGC</sequence>
<dbReference type="RefSeq" id="WP_303552389.1">
    <property type="nucleotide sequence ID" value="NZ_JAUOPG010000016.1"/>
</dbReference>
<gene>
    <name evidence="2" type="ORF">Q4490_17400</name>
</gene>
<proteinExistence type="predicted"/>
<accession>A0AAW7XNM2</accession>
<reference evidence="2" key="1">
    <citation type="submission" date="2023-07" db="EMBL/GenBank/DDBJ databases">
        <title>Genome content predicts the carbon catabolic preferences of heterotrophic bacteria.</title>
        <authorList>
            <person name="Gralka M."/>
        </authorList>
    </citation>
    <scope>NUCLEOTIDE SEQUENCE</scope>
    <source>
        <strain evidence="2">I2M16</strain>
    </source>
</reference>
<dbReference type="AlphaFoldDB" id="A0AAW7XNM2"/>
<keyword evidence="1" id="KW-0732">Signal</keyword>
<evidence type="ECO:0000313" key="3">
    <source>
        <dbReference type="Proteomes" id="UP001169862"/>
    </source>
</evidence>
<name>A0AAW7XNM2_9GAMM</name>
<comment type="caution">
    <text evidence="2">The sequence shown here is derived from an EMBL/GenBank/DDBJ whole genome shotgun (WGS) entry which is preliminary data.</text>
</comment>
<feature type="signal peptide" evidence="1">
    <location>
        <begin position="1"/>
        <end position="19"/>
    </location>
</feature>
<evidence type="ECO:0008006" key="4">
    <source>
        <dbReference type="Google" id="ProtNLM"/>
    </source>
</evidence>
<evidence type="ECO:0000313" key="2">
    <source>
        <dbReference type="EMBL" id="MDO6455341.1"/>
    </source>
</evidence>
<protein>
    <recommendedName>
        <fullName evidence="4">Chalcone isomerase domain-containing protein</fullName>
    </recommendedName>
</protein>